<protein>
    <submittedName>
        <fullName evidence="7">Pyridoxal-phosphate dependent enzyme</fullName>
    </submittedName>
</protein>
<evidence type="ECO:0000256" key="5">
    <source>
        <dbReference type="PIRSR" id="PIRSR006278-2"/>
    </source>
</evidence>
<evidence type="ECO:0000256" key="4">
    <source>
        <dbReference type="PIRSR" id="PIRSR006278-1"/>
    </source>
</evidence>
<reference evidence="7 8" key="1">
    <citation type="submission" date="2020-03" db="EMBL/GenBank/DDBJ databases">
        <authorList>
            <person name="Zhu W."/>
        </authorList>
    </citation>
    <scope>NUCLEOTIDE SEQUENCE [LARGE SCALE GENOMIC DNA]</scope>
    <source>
        <strain evidence="7 8">185</strain>
    </source>
</reference>
<dbReference type="InterPro" id="IPR001926">
    <property type="entry name" value="TrpB-like_PALP"/>
</dbReference>
<dbReference type="AlphaFoldDB" id="A0A6G8S1T8"/>
<proteinExistence type="inferred from homology"/>
<comment type="similarity">
    <text evidence="2">Belongs to the ACC deaminase/D-cysteine desulfhydrase family.</text>
</comment>
<dbReference type="RefSeq" id="WP_166322667.1">
    <property type="nucleotide sequence ID" value="NZ_CP049916.1"/>
</dbReference>
<keyword evidence="8" id="KW-1185">Reference proteome</keyword>
<dbReference type="Gene3D" id="3.40.50.1100">
    <property type="match status" value="2"/>
</dbReference>
<evidence type="ECO:0000259" key="6">
    <source>
        <dbReference type="Pfam" id="PF00291"/>
    </source>
</evidence>
<evidence type="ECO:0000256" key="3">
    <source>
        <dbReference type="ARBA" id="ARBA00022898"/>
    </source>
</evidence>
<dbReference type="InterPro" id="IPR036052">
    <property type="entry name" value="TrpB-like_PALP_sf"/>
</dbReference>
<feature type="domain" description="Tryptophan synthase beta chain-like PALP" evidence="6">
    <location>
        <begin position="22"/>
        <end position="284"/>
    </location>
</feature>
<dbReference type="PIRSF" id="PIRSF006278">
    <property type="entry name" value="ACCD_DCysDesulf"/>
    <property type="match status" value="1"/>
</dbReference>
<dbReference type="PANTHER" id="PTHR43780">
    <property type="entry name" value="1-AMINOCYCLOPROPANE-1-CARBOXYLATE DEAMINASE-RELATED"/>
    <property type="match status" value="1"/>
</dbReference>
<organism evidence="7 8">
    <name type="scientific">Acinetobacter lanii</name>
    <dbReference type="NCBI Taxonomy" id="2715163"/>
    <lineage>
        <taxon>Bacteria</taxon>
        <taxon>Pseudomonadati</taxon>
        <taxon>Pseudomonadota</taxon>
        <taxon>Gammaproteobacteria</taxon>
        <taxon>Moraxellales</taxon>
        <taxon>Moraxellaceae</taxon>
        <taxon>Acinetobacter</taxon>
    </lineage>
</organism>
<dbReference type="InterPro" id="IPR027278">
    <property type="entry name" value="ACCD_DCysDesulf"/>
</dbReference>
<dbReference type="Pfam" id="PF00291">
    <property type="entry name" value="PALP"/>
    <property type="match status" value="1"/>
</dbReference>
<accession>A0A6G8S1T8</accession>
<dbReference type="EMBL" id="CP049916">
    <property type="protein sequence ID" value="QIO08172.1"/>
    <property type="molecule type" value="Genomic_DNA"/>
</dbReference>
<dbReference type="SUPFAM" id="SSF53686">
    <property type="entry name" value="Tryptophan synthase beta subunit-like PLP-dependent enzymes"/>
    <property type="match status" value="1"/>
</dbReference>
<dbReference type="PANTHER" id="PTHR43780:SF2">
    <property type="entry name" value="1-AMINOCYCLOPROPANE-1-CARBOXYLATE DEAMINASE-RELATED"/>
    <property type="match status" value="1"/>
</dbReference>
<feature type="active site" description="Nucleophile" evidence="4">
    <location>
        <position position="68"/>
    </location>
</feature>
<evidence type="ECO:0000256" key="2">
    <source>
        <dbReference type="ARBA" id="ARBA00008639"/>
    </source>
</evidence>
<dbReference type="KEGG" id="alj:G8D99_03445"/>
<comment type="cofactor">
    <cofactor evidence="1">
        <name>pyridoxal 5'-phosphate</name>
        <dbReference type="ChEBI" id="CHEBI:597326"/>
    </cofactor>
</comment>
<sequence length="296" mass="33027">MFDDIALHSPHAIPYDSLFYKNVKITVKRLDLLHPQISGNKFFKLKYNFLEAKRLGFSKVLTFGGAYSNHIAATAYAADYYGFDSVGMIRGEELANRPLNPTLATAQTHGMHLHYVSREKYKSKNTPEFLAELNTQFPEHYLIPEGGTNALAIQGCQEILSDHDRTDFDVICCAVGTGGTLTGLIEASGEQQQVLGFSALKGDFLTNDVKQLTSKTHWHISDGYCCGGYAKTTAELLHFMYTFEQNYAIPLEQVYTAKMMLGIFDLIDQGKMTSDTRLLVIHSGGLQGRLTEMRSI</sequence>
<evidence type="ECO:0000313" key="7">
    <source>
        <dbReference type="EMBL" id="QIO08172.1"/>
    </source>
</evidence>
<dbReference type="GO" id="GO:0019148">
    <property type="term" value="F:D-cysteine desulfhydrase activity"/>
    <property type="evidence" value="ECO:0007669"/>
    <property type="project" value="TreeGrafter"/>
</dbReference>
<evidence type="ECO:0000313" key="8">
    <source>
        <dbReference type="Proteomes" id="UP000501939"/>
    </source>
</evidence>
<keyword evidence="3 5" id="KW-0663">Pyridoxal phosphate</keyword>
<dbReference type="Proteomes" id="UP000501939">
    <property type="component" value="Chromosome"/>
</dbReference>
<gene>
    <name evidence="7" type="ORF">G8D99_03445</name>
</gene>
<name>A0A6G8S1T8_9GAMM</name>
<evidence type="ECO:0000256" key="1">
    <source>
        <dbReference type="ARBA" id="ARBA00001933"/>
    </source>
</evidence>
<feature type="modified residue" description="N6-(pyridoxal phosphate)lysine" evidence="5">
    <location>
        <position position="41"/>
    </location>
</feature>